<keyword evidence="14" id="KW-1185">Reference proteome</keyword>
<comment type="catalytic activity">
    <reaction evidence="9 10">
        <text>(R)-pantoate + NADP(+) = 2-dehydropantoate + NADPH + H(+)</text>
        <dbReference type="Rhea" id="RHEA:16233"/>
        <dbReference type="ChEBI" id="CHEBI:11561"/>
        <dbReference type="ChEBI" id="CHEBI:15378"/>
        <dbReference type="ChEBI" id="CHEBI:15980"/>
        <dbReference type="ChEBI" id="CHEBI:57783"/>
        <dbReference type="ChEBI" id="CHEBI:58349"/>
        <dbReference type="EC" id="1.1.1.169"/>
    </reaction>
</comment>
<evidence type="ECO:0000256" key="2">
    <source>
        <dbReference type="ARBA" id="ARBA00007870"/>
    </source>
</evidence>
<dbReference type="eggNOG" id="COG1893">
    <property type="taxonomic scope" value="Bacteria"/>
</dbReference>
<feature type="domain" description="Ketopantoate reductase C-terminal" evidence="12">
    <location>
        <begin position="172"/>
        <end position="292"/>
    </location>
</feature>
<dbReference type="AlphaFoldDB" id="I9P4E7"/>
<evidence type="ECO:0000256" key="4">
    <source>
        <dbReference type="ARBA" id="ARBA00019465"/>
    </source>
</evidence>
<dbReference type="RefSeq" id="WP_008984150.1">
    <property type="nucleotide sequence ID" value="NZ_AKKU01000011.1"/>
</dbReference>
<dbReference type="Gene3D" id="3.40.50.720">
    <property type="entry name" value="NAD(P)-binding Rossmann-like Domain"/>
    <property type="match status" value="1"/>
</dbReference>
<keyword evidence="6 10" id="KW-0521">NADP</keyword>
<evidence type="ECO:0000256" key="6">
    <source>
        <dbReference type="ARBA" id="ARBA00022857"/>
    </source>
</evidence>
<dbReference type="Proteomes" id="UP000035062">
    <property type="component" value="Unassembled WGS sequence"/>
</dbReference>
<evidence type="ECO:0000256" key="1">
    <source>
        <dbReference type="ARBA" id="ARBA00004994"/>
    </source>
</evidence>
<comment type="pathway">
    <text evidence="1 10">Cofactor biosynthesis; (R)-pantothenate biosynthesis; (R)-pantoate from 3-methyl-2-oxobutanoate: step 2/2.</text>
</comment>
<accession>I9P4E7</accession>
<evidence type="ECO:0000256" key="9">
    <source>
        <dbReference type="ARBA" id="ARBA00048793"/>
    </source>
</evidence>
<dbReference type="NCBIfam" id="TIGR00745">
    <property type="entry name" value="apbA_panE"/>
    <property type="match status" value="1"/>
</dbReference>
<comment type="caution">
    <text evidence="13">The sequence shown here is derived from an EMBL/GenBank/DDBJ whole genome shotgun (WGS) entry which is preliminary data.</text>
</comment>
<comment type="function">
    <text evidence="10">Catalyzes the NADPH-dependent reduction of ketopantoate into pantoic acid.</text>
</comment>
<dbReference type="SUPFAM" id="SSF48179">
    <property type="entry name" value="6-phosphogluconate dehydrogenase C-terminal domain-like"/>
    <property type="match status" value="1"/>
</dbReference>
<evidence type="ECO:0000313" key="14">
    <source>
        <dbReference type="Proteomes" id="UP000035062"/>
    </source>
</evidence>
<evidence type="ECO:0000256" key="8">
    <source>
        <dbReference type="ARBA" id="ARBA00032024"/>
    </source>
</evidence>
<comment type="similarity">
    <text evidence="2 10">Belongs to the ketopantoate reductase family.</text>
</comment>
<keyword evidence="7 10" id="KW-0560">Oxidoreductase</keyword>
<evidence type="ECO:0000313" key="13">
    <source>
        <dbReference type="EMBL" id="EIW89674.1"/>
    </source>
</evidence>
<dbReference type="InterPro" id="IPR036291">
    <property type="entry name" value="NAD(P)-bd_dom_sf"/>
</dbReference>
<dbReference type="STRING" id="1195246.AGRI_06212"/>
<evidence type="ECO:0000256" key="3">
    <source>
        <dbReference type="ARBA" id="ARBA00013014"/>
    </source>
</evidence>
<dbReference type="EMBL" id="AKKU01000011">
    <property type="protein sequence ID" value="EIW89674.1"/>
    <property type="molecule type" value="Genomic_DNA"/>
</dbReference>
<dbReference type="InterPro" id="IPR050838">
    <property type="entry name" value="Ketopantoate_reductase"/>
</dbReference>
<gene>
    <name evidence="13" type="ORF">AGRI_06212</name>
</gene>
<dbReference type="InterPro" id="IPR013328">
    <property type="entry name" value="6PGD_dom2"/>
</dbReference>
<proteinExistence type="inferred from homology"/>
<evidence type="ECO:0000259" key="12">
    <source>
        <dbReference type="Pfam" id="PF08546"/>
    </source>
</evidence>
<dbReference type="GO" id="GO:0015940">
    <property type="term" value="P:pantothenate biosynthetic process"/>
    <property type="evidence" value="ECO:0007669"/>
    <property type="project" value="UniProtKB-UniPathway"/>
</dbReference>
<dbReference type="PATRIC" id="fig|1195246.3.peg.1228"/>
<evidence type="ECO:0000256" key="7">
    <source>
        <dbReference type="ARBA" id="ARBA00023002"/>
    </source>
</evidence>
<reference evidence="13 14" key="1">
    <citation type="journal article" date="2012" name="J. Bacteriol.">
        <title>Genome Sequence of Pectin-Degrading Alishewanella agri, Isolated from Landfill Soil.</title>
        <authorList>
            <person name="Kim J."/>
            <person name="Jung J."/>
            <person name="Sung J.S."/>
            <person name="Chun J."/>
            <person name="Park W."/>
        </authorList>
    </citation>
    <scope>NUCLEOTIDE SEQUENCE [LARGE SCALE GENOMIC DNA]</scope>
    <source>
        <strain evidence="13 14">BL06</strain>
    </source>
</reference>
<organism evidence="13 14">
    <name type="scientific">Alishewanella agri BL06</name>
    <dbReference type="NCBI Taxonomy" id="1195246"/>
    <lineage>
        <taxon>Bacteria</taxon>
        <taxon>Pseudomonadati</taxon>
        <taxon>Pseudomonadota</taxon>
        <taxon>Gammaproteobacteria</taxon>
        <taxon>Alteromonadales</taxon>
        <taxon>Alteromonadaceae</taxon>
        <taxon>Alishewanella</taxon>
    </lineage>
</organism>
<dbReference type="InterPro" id="IPR013332">
    <property type="entry name" value="KPR_N"/>
</dbReference>
<evidence type="ECO:0000259" key="11">
    <source>
        <dbReference type="Pfam" id="PF02558"/>
    </source>
</evidence>
<dbReference type="Gene3D" id="1.10.1040.10">
    <property type="entry name" value="N-(1-d-carboxylethyl)-l-norvaline Dehydrogenase, domain 2"/>
    <property type="match status" value="1"/>
</dbReference>
<protein>
    <recommendedName>
        <fullName evidence="4 10">2-dehydropantoate 2-reductase</fullName>
        <ecNumber evidence="3 10">1.1.1.169</ecNumber>
    </recommendedName>
    <alternativeName>
        <fullName evidence="8 10">Ketopantoate reductase</fullName>
    </alternativeName>
</protein>
<dbReference type="Pfam" id="PF02558">
    <property type="entry name" value="ApbA"/>
    <property type="match status" value="1"/>
</dbReference>
<feature type="domain" description="Ketopantoate reductase N-terminal" evidence="11">
    <location>
        <begin position="10"/>
        <end position="145"/>
    </location>
</feature>
<name>I9P4E7_9ALTE</name>
<dbReference type="GO" id="GO:0008677">
    <property type="term" value="F:2-dehydropantoate 2-reductase activity"/>
    <property type="evidence" value="ECO:0007669"/>
    <property type="project" value="UniProtKB-EC"/>
</dbReference>
<dbReference type="PANTHER" id="PTHR43765:SF2">
    <property type="entry name" value="2-DEHYDROPANTOATE 2-REDUCTASE"/>
    <property type="match status" value="1"/>
</dbReference>
<dbReference type="GO" id="GO:0050661">
    <property type="term" value="F:NADP binding"/>
    <property type="evidence" value="ECO:0007669"/>
    <property type="project" value="TreeGrafter"/>
</dbReference>
<dbReference type="UniPathway" id="UPA00028">
    <property type="reaction ID" value="UER00004"/>
</dbReference>
<dbReference type="InterPro" id="IPR003710">
    <property type="entry name" value="ApbA"/>
</dbReference>
<dbReference type="InterPro" id="IPR008927">
    <property type="entry name" value="6-PGluconate_DH-like_C_sf"/>
</dbReference>
<evidence type="ECO:0000256" key="10">
    <source>
        <dbReference type="RuleBase" id="RU362068"/>
    </source>
</evidence>
<dbReference type="GO" id="GO:0005737">
    <property type="term" value="C:cytoplasm"/>
    <property type="evidence" value="ECO:0007669"/>
    <property type="project" value="TreeGrafter"/>
</dbReference>
<dbReference type="FunFam" id="1.10.1040.10:FF:000017">
    <property type="entry name" value="2-dehydropantoate 2-reductase"/>
    <property type="match status" value="1"/>
</dbReference>
<dbReference type="SUPFAM" id="SSF51735">
    <property type="entry name" value="NAD(P)-binding Rossmann-fold domains"/>
    <property type="match status" value="1"/>
</dbReference>
<dbReference type="PANTHER" id="PTHR43765">
    <property type="entry name" value="2-DEHYDROPANTOATE 2-REDUCTASE-RELATED"/>
    <property type="match status" value="1"/>
</dbReference>
<dbReference type="Pfam" id="PF08546">
    <property type="entry name" value="ApbA_C"/>
    <property type="match status" value="1"/>
</dbReference>
<sequence length="295" mass="31076">MASAQPQCSIVGQGAIGLLAASRLQLAGWAVDLWLRQPNPLRIDFHPLQGPGQSLNFAACQRPAELLFIPVKAYAALPCLQQLQPLLQPGTQIVISHNGMPDLATLQRHVTVNQGLWFLSTSQAAMRTATGVRHTGAGSSVLAALNDTALSSQPKVEPWLNTALGPLTITADIQPALWRKLAINAAINPLTAIHGINNGALAAAEFQAQLEAIVSEVCVVAAAEGMHLPLAETLQQVQQVIAATAANYSSMLQDVRVGRRTELAAITGYIVNTAARHGLAVPANQALWQALASTA</sequence>
<dbReference type="EC" id="1.1.1.169" evidence="3 10"/>
<keyword evidence="5 10" id="KW-0566">Pantothenate biosynthesis</keyword>
<evidence type="ECO:0000256" key="5">
    <source>
        <dbReference type="ARBA" id="ARBA00022655"/>
    </source>
</evidence>
<dbReference type="InterPro" id="IPR013752">
    <property type="entry name" value="KPA_reductase"/>
</dbReference>